<dbReference type="GO" id="GO:0005829">
    <property type="term" value="C:cytosol"/>
    <property type="evidence" value="ECO:0007669"/>
    <property type="project" value="UniProtKB-ARBA"/>
</dbReference>
<dbReference type="InterPro" id="IPR011009">
    <property type="entry name" value="Kinase-like_dom_sf"/>
</dbReference>
<dbReference type="PROSITE" id="PS50011">
    <property type="entry name" value="PROTEIN_KINASE_DOM"/>
    <property type="match status" value="3"/>
</dbReference>
<dbReference type="SUPFAM" id="SSF100950">
    <property type="entry name" value="NagB/RpiA/CoA transferase-like"/>
    <property type="match status" value="1"/>
</dbReference>
<organism evidence="10 11">
    <name type="scientific">Rhizoctonia solani</name>
    <dbReference type="NCBI Taxonomy" id="456999"/>
    <lineage>
        <taxon>Eukaryota</taxon>
        <taxon>Fungi</taxon>
        <taxon>Dikarya</taxon>
        <taxon>Basidiomycota</taxon>
        <taxon>Agaricomycotina</taxon>
        <taxon>Agaricomycetes</taxon>
        <taxon>Cantharellales</taxon>
        <taxon>Ceratobasidiaceae</taxon>
        <taxon>Rhizoctonia</taxon>
    </lineage>
</organism>
<feature type="domain" description="Protein kinase" evidence="9">
    <location>
        <begin position="1"/>
        <end position="255"/>
    </location>
</feature>
<feature type="domain" description="Protein kinase" evidence="9">
    <location>
        <begin position="319"/>
        <end position="603"/>
    </location>
</feature>
<evidence type="ECO:0000256" key="6">
    <source>
        <dbReference type="ARBA" id="ARBA00023277"/>
    </source>
</evidence>
<feature type="non-terminal residue" evidence="10">
    <location>
        <position position="1273"/>
    </location>
</feature>
<dbReference type="OrthoDB" id="3239650at2759"/>
<dbReference type="SMART" id="SM00220">
    <property type="entry name" value="S_TKc"/>
    <property type="match status" value="2"/>
</dbReference>
<dbReference type="EC" id="3.5.99.6" evidence="3"/>
<dbReference type="CDD" id="cd00180">
    <property type="entry name" value="PKc"/>
    <property type="match status" value="2"/>
</dbReference>
<comment type="function">
    <text evidence="7">Catalyzes the reversible conversion of alpha-D-glucosamine 6-phosphate (GlcN-6P) into beta-D-fructose 6-phosphate (Fru-6P) and ammonium ion, a regulatory reaction step in de novo uridine diphosphate-N-acetyl-alpha-D-glucosamine (UDP-GlcNAc) biosynthesis via hexosamine pathway.</text>
</comment>
<dbReference type="AlphaFoldDB" id="A0A8H7HU63"/>
<dbReference type="EMBL" id="JACYCD010000051">
    <property type="protein sequence ID" value="KAF8706820.1"/>
    <property type="molecule type" value="Genomic_DNA"/>
</dbReference>
<dbReference type="PROSITE" id="PS01161">
    <property type="entry name" value="GLC_GALNAC_ISOMERASE"/>
    <property type="match status" value="1"/>
</dbReference>
<comment type="caution">
    <text evidence="10">The sequence shown here is derived from an EMBL/GenBank/DDBJ whole genome shotgun (WGS) entry which is preliminary data.</text>
</comment>
<dbReference type="Pfam" id="PF00069">
    <property type="entry name" value="Pkinase"/>
    <property type="match status" value="2"/>
</dbReference>
<proteinExistence type="inferred from homology"/>
<comment type="similarity">
    <text evidence="2">Belongs to the glucosamine/galactosamine-6-phosphate isomerase family.</text>
</comment>
<dbReference type="NCBIfam" id="TIGR00502">
    <property type="entry name" value="nagB"/>
    <property type="match status" value="1"/>
</dbReference>
<accession>A0A8H7HU63</accession>
<sequence>MVPLRKKSVRIAKVAIKSVRLEVHGAASSLLVAKKIYRELDIWKTLQAQQRHPNILELLGIVETSLEGAPRNLIFPSSVSELCKGNLSEYMTLPEARSRRIQLLIDTLEGLSHTHKLGVVHGDLKAPNVLVTEEGIAKLCDFGHSRFVDTVPSYTEPTDSSSTFQATTRRLNDPQPGAFFFKILSKLRPYHVIASEHRVSAAIIQGRTPSTRPEPPYAAGCLNDSLWAVVKACWSIDYRNRPTAALLLERIKGMIRQGLISTNAATPLRPTTDIASANVEWPESLEDYSGSLTNYSKELISSKNMADIWIYRIQGDSAPTFLQTDERGRFDMVKTDDRLKRFVVKVPRLPGGLSTTSPEDDQFQQFLRIAAKERFELDHENLVDLIGLDKSYGRYPGIVLEYCPYGDLTHYKGLIVPYEQDHQRYLREISQGLQYLHNLSSALVHGDLTPDNILVDGQGTLKLSIISFARVAASLPVNTQVAARPESAISARYTSPELLVDNPEASPESDMWSFGCVAFWIYTDLHPYPNLKKEYDIVRAIESGTLPNDMDSIRNIEALGSHLKTGADSPWITNGTLSHILRCWDSQAKARPSAKDIIKHLDLLPNTGVVRWRPPSDVPDLTGAVQTPGGRSIIGWSAGTWRRIYTRRAQGKTPDIIKLWWWKGVYSRGFFRKNLDVTVKSAKSDKGEFEDPAQQVYRHEITLLSQMKHTNVISILGFTTDPTHLGSHLKVPALITEYCANGRLREYCPANNETMTGIERIAIIRGIAQALKYIHDDIPEGSIVHGNLSMVSYLTLSFKLIAHSSRTQDSVVVDTTGTPKLTNFEFGCQYQHTDNPVKAQVLNAPPLASHPTRWDAPELFQDVSDSRAPFPTRYTDLWSFGSLIMFIYSCKLPYAQSELPGAIARLVSGEKPYAEDDCAYEIRSLASSLWEDIPYQRSSASKVLEMIEINREQQFIFCWLVKDLTLFENELPVLPENLPTHILTTPPPATCIMRLIIRDDPAAVGEYIGKYIAQRINDFKPTPEKPFVLGLPTGSSPIPTYKYLIKLVKGGKLSFKNVVTFNMDEYVGLPEDHPESYHTFMFREFFSHVDIDPKNVHILDGNAPDLIKECKAYEEAIKKAGGIELFLGGIGEDGHIAFNEPGSSLASRTRIKTLAYDTILANSRFFGNDLSKVPRMALTVGVATVLESREVVVVVTGLRKSLALSKAIEEGVNHLWTLSALQMHPWSLIVCDEDATAELHVKTVKYFKSIEMVQQEVEKAHAKDEAQGVGNME</sequence>
<dbReference type="GO" id="GO:0004672">
    <property type="term" value="F:protein kinase activity"/>
    <property type="evidence" value="ECO:0007669"/>
    <property type="project" value="InterPro"/>
</dbReference>
<dbReference type="InterPro" id="IPR018321">
    <property type="entry name" value="Glucosamine6P_isomerase_CS"/>
</dbReference>
<dbReference type="PROSITE" id="PS00109">
    <property type="entry name" value="PROTEIN_KINASE_TYR"/>
    <property type="match status" value="1"/>
</dbReference>
<evidence type="ECO:0000256" key="2">
    <source>
        <dbReference type="ARBA" id="ARBA00005526"/>
    </source>
</evidence>
<feature type="domain" description="Protein kinase" evidence="9">
    <location>
        <begin position="642"/>
        <end position="956"/>
    </location>
</feature>
<dbReference type="Proteomes" id="UP000602905">
    <property type="component" value="Unassembled WGS sequence"/>
</dbReference>
<dbReference type="SUPFAM" id="SSF56112">
    <property type="entry name" value="Protein kinase-like (PK-like)"/>
    <property type="match status" value="3"/>
</dbReference>
<protein>
    <recommendedName>
        <fullName evidence="4">Glucosamine-6-phosphate deaminase</fullName>
        <ecNumber evidence="3">3.5.99.6</ecNumber>
    </recommendedName>
    <alternativeName>
        <fullName evidence="8">Glucosamine-6-phosphate isomerase</fullName>
    </alternativeName>
</protein>
<dbReference type="InterPro" id="IPR006148">
    <property type="entry name" value="Glc/Gal-6P_isomerase"/>
</dbReference>
<evidence type="ECO:0000313" key="11">
    <source>
        <dbReference type="Proteomes" id="UP000602905"/>
    </source>
</evidence>
<evidence type="ECO:0000256" key="1">
    <source>
        <dbReference type="ARBA" id="ARBA00000644"/>
    </source>
</evidence>
<dbReference type="InterPro" id="IPR001245">
    <property type="entry name" value="Ser-Thr/Tyr_kinase_cat_dom"/>
</dbReference>
<keyword evidence="5" id="KW-0378">Hydrolase</keyword>
<dbReference type="InterPro" id="IPR008271">
    <property type="entry name" value="Ser/Thr_kinase_AS"/>
</dbReference>
<evidence type="ECO:0000313" key="10">
    <source>
        <dbReference type="EMBL" id="KAF8706820.1"/>
    </source>
</evidence>
<dbReference type="HAMAP" id="MF_01241">
    <property type="entry name" value="GlcN6P_deamin"/>
    <property type="match status" value="1"/>
</dbReference>
<gene>
    <name evidence="10" type="ORF">RHS03_04784</name>
</gene>
<dbReference type="InterPro" id="IPR004547">
    <property type="entry name" value="Glucosamine6P_isomerase"/>
</dbReference>
<evidence type="ECO:0000256" key="4">
    <source>
        <dbReference type="ARBA" id="ARBA00017067"/>
    </source>
</evidence>
<evidence type="ECO:0000256" key="3">
    <source>
        <dbReference type="ARBA" id="ARBA00012680"/>
    </source>
</evidence>
<evidence type="ECO:0000256" key="8">
    <source>
        <dbReference type="ARBA" id="ARBA00050047"/>
    </source>
</evidence>
<name>A0A8H7HU63_9AGAM</name>
<dbReference type="PANTHER" id="PTHR11280:SF5">
    <property type="entry name" value="GLUCOSAMINE-6-PHOSPHATE ISOMERASE"/>
    <property type="match status" value="1"/>
</dbReference>
<dbReference type="GO" id="GO:0019262">
    <property type="term" value="P:N-acetylneuraminate catabolic process"/>
    <property type="evidence" value="ECO:0007669"/>
    <property type="project" value="TreeGrafter"/>
</dbReference>
<dbReference type="Pfam" id="PF01182">
    <property type="entry name" value="Glucosamine_iso"/>
    <property type="match status" value="1"/>
</dbReference>
<keyword evidence="6" id="KW-0119">Carbohydrate metabolism</keyword>
<dbReference type="Gene3D" id="3.30.200.20">
    <property type="entry name" value="Phosphorylase Kinase, domain 1"/>
    <property type="match status" value="1"/>
</dbReference>
<dbReference type="GO" id="GO:0042802">
    <property type="term" value="F:identical protein binding"/>
    <property type="evidence" value="ECO:0007669"/>
    <property type="project" value="TreeGrafter"/>
</dbReference>
<dbReference type="GO" id="GO:0006043">
    <property type="term" value="P:glucosamine catabolic process"/>
    <property type="evidence" value="ECO:0007669"/>
    <property type="project" value="TreeGrafter"/>
</dbReference>
<reference evidence="10" key="1">
    <citation type="submission" date="2020-09" db="EMBL/GenBank/DDBJ databases">
        <title>Comparative genome analyses of four rice-infecting Rhizoctonia solani isolates reveal extensive enrichment of homogalacturonan modification genes.</title>
        <authorList>
            <person name="Lee D.-Y."/>
            <person name="Jeon J."/>
            <person name="Kim K.-T."/>
            <person name="Cheong K."/>
            <person name="Song H."/>
            <person name="Choi G."/>
            <person name="Ko J."/>
            <person name="Opiyo S.O."/>
            <person name="Zuo S."/>
            <person name="Madhav S."/>
            <person name="Lee Y.-H."/>
            <person name="Wang G.-L."/>
        </authorList>
    </citation>
    <scope>NUCLEOTIDE SEQUENCE</scope>
    <source>
        <strain evidence="10">AG1-IA WGL</strain>
    </source>
</reference>
<dbReference type="GO" id="GO:0005524">
    <property type="term" value="F:ATP binding"/>
    <property type="evidence" value="ECO:0007669"/>
    <property type="project" value="InterPro"/>
</dbReference>
<dbReference type="FunFam" id="3.40.50.1360:FF:000002">
    <property type="entry name" value="Glucosamine-6-phosphate deaminase"/>
    <property type="match status" value="1"/>
</dbReference>
<dbReference type="PROSITE" id="PS00108">
    <property type="entry name" value="PROTEIN_KINASE_ST"/>
    <property type="match status" value="1"/>
</dbReference>
<comment type="catalytic activity">
    <reaction evidence="1">
        <text>alpha-D-glucosamine 6-phosphate + H2O = beta-D-fructose 6-phosphate + NH4(+)</text>
        <dbReference type="Rhea" id="RHEA:12172"/>
        <dbReference type="ChEBI" id="CHEBI:15377"/>
        <dbReference type="ChEBI" id="CHEBI:28938"/>
        <dbReference type="ChEBI" id="CHEBI:57634"/>
        <dbReference type="ChEBI" id="CHEBI:75989"/>
        <dbReference type="EC" id="3.5.99.6"/>
    </reaction>
</comment>
<dbReference type="InterPro" id="IPR000719">
    <property type="entry name" value="Prot_kinase_dom"/>
</dbReference>
<dbReference type="GO" id="GO:0006046">
    <property type="term" value="P:N-acetylglucosamine catabolic process"/>
    <property type="evidence" value="ECO:0007669"/>
    <property type="project" value="TreeGrafter"/>
</dbReference>
<dbReference type="GO" id="GO:0004342">
    <property type="term" value="F:glucosamine-6-phosphate deaminase activity"/>
    <property type="evidence" value="ECO:0007669"/>
    <property type="project" value="UniProtKB-EC"/>
</dbReference>
<evidence type="ECO:0000256" key="7">
    <source>
        <dbReference type="ARBA" id="ARBA00049961"/>
    </source>
</evidence>
<dbReference type="PANTHER" id="PTHR11280">
    <property type="entry name" value="GLUCOSAMINE-6-PHOSPHATE ISOMERASE"/>
    <property type="match status" value="1"/>
</dbReference>
<dbReference type="Gene3D" id="3.40.50.1360">
    <property type="match status" value="1"/>
</dbReference>
<evidence type="ECO:0000259" key="9">
    <source>
        <dbReference type="PROSITE" id="PS50011"/>
    </source>
</evidence>
<dbReference type="GO" id="GO:0005975">
    <property type="term" value="P:carbohydrate metabolic process"/>
    <property type="evidence" value="ECO:0007669"/>
    <property type="project" value="InterPro"/>
</dbReference>
<dbReference type="Gene3D" id="1.10.510.10">
    <property type="entry name" value="Transferase(Phosphotransferase) domain 1"/>
    <property type="match status" value="3"/>
</dbReference>
<evidence type="ECO:0000256" key="5">
    <source>
        <dbReference type="ARBA" id="ARBA00022801"/>
    </source>
</evidence>
<dbReference type="CDD" id="cd01399">
    <property type="entry name" value="GlcN6P_deaminase"/>
    <property type="match status" value="1"/>
</dbReference>
<dbReference type="Pfam" id="PF07714">
    <property type="entry name" value="PK_Tyr_Ser-Thr"/>
    <property type="match status" value="1"/>
</dbReference>
<dbReference type="InterPro" id="IPR037171">
    <property type="entry name" value="NagB/RpiA_transferase-like"/>
</dbReference>
<dbReference type="InterPro" id="IPR008266">
    <property type="entry name" value="Tyr_kinase_AS"/>
</dbReference>